<evidence type="ECO:0000256" key="1">
    <source>
        <dbReference type="SAM" id="MobiDB-lite"/>
    </source>
</evidence>
<protein>
    <submittedName>
        <fullName evidence="3">Cadherin-like beta sandwich domain-containing protein</fullName>
    </submittedName>
</protein>
<proteinExistence type="predicted"/>
<name>A0ABY5I1M1_9FIRM</name>
<organism evidence="3 4">
    <name type="scientific">Allocoprobacillus halotolerans</name>
    <dbReference type="NCBI Taxonomy" id="2944914"/>
    <lineage>
        <taxon>Bacteria</taxon>
        <taxon>Bacillati</taxon>
        <taxon>Bacillota</taxon>
        <taxon>Erysipelotrichia</taxon>
        <taxon>Erysipelotrichales</taxon>
        <taxon>Erysipelotrichaceae</taxon>
        <taxon>Allocoprobacillus</taxon>
    </lineage>
</organism>
<dbReference type="InterPro" id="IPR025883">
    <property type="entry name" value="Cadherin-like_domain"/>
</dbReference>
<evidence type="ECO:0000313" key="3">
    <source>
        <dbReference type="EMBL" id="UTY38945.1"/>
    </source>
</evidence>
<dbReference type="Pfam" id="PF12733">
    <property type="entry name" value="Cadherin-like"/>
    <property type="match status" value="1"/>
</dbReference>
<feature type="region of interest" description="Disordered" evidence="1">
    <location>
        <begin position="122"/>
        <end position="185"/>
    </location>
</feature>
<reference evidence="3" key="1">
    <citation type="submission" date="2022-07" db="EMBL/GenBank/DDBJ databases">
        <title>Faecal culturing of patients with breast cancer.</title>
        <authorList>
            <person name="Teng N.M.Y."/>
            <person name="Kiu R."/>
            <person name="Evans R."/>
            <person name="Baker D.J."/>
            <person name="Zenner C."/>
            <person name="Robinson S.D."/>
            <person name="Hall L.J."/>
        </authorList>
    </citation>
    <scope>NUCLEOTIDE SEQUENCE</scope>
    <source>
        <strain evidence="3">LH1062</strain>
    </source>
</reference>
<sequence>MLKKLIYKFSLVITIFTLLIGINLKNADALGISGASSVSPNSSFNVTVTGLANIRGKFYVSVENGSCSPSSFFANGSSSQTISIKAGSSGNVKITVSPDTSTDTATIDGTLVTSSVSKTVTIKSSSNSSSSNNSSSNSNSSSSNNSSSNSNQTNTTTEDTRSKDNTLSSLSVSEGTLSPKFSSSKTKYDIDLSGTVTEVKISAKANDSKAKVSGTGTKSVKVGDTTYKVVCTAENGSTKTYTLTFHVDETPLIYTEYNDVSLGVVRILDDVKAPKNFEKGTTKLDGQEVDAFINKDLNLSLVYLTDDKGNEDFYIVSDEKVISKYQTLTVNGKTYVIVNAPDSLKGVEDLKSSTIKIGDIELSGWQFENEALSHYSLVYLMNDVGESGLYTYEDTEGTLQKYTPVEEKEIIH</sequence>
<gene>
    <name evidence="3" type="ORF">NMU03_15370</name>
</gene>
<feature type="compositionally biased region" description="Polar residues" evidence="1">
    <location>
        <begin position="165"/>
        <end position="185"/>
    </location>
</feature>
<dbReference type="EMBL" id="CP101620">
    <property type="protein sequence ID" value="UTY38945.1"/>
    <property type="molecule type" value="Genomic_DNA"/>
</dbReference>
<accession>A0ABY5I1M1</accession>
<evidence type="ECO:0000313" key="4">
    <source>
        <dbReference type="Proteomes" id="UP001060112"/>
    </source>
</evidence>
<evidence type="ECO:0000259" key="2">
    <source>
        <dbReference type="Pfam" id="PF12733"/>
    </source>
</evidence>
<dbReference type="Proteomes" id="UP001060112">
    <property type="component" value="Chromosome"/>
</dbReference>
<dbReference type="RefSeq" id="WP_290139697.1">
    <property type="nucleotide sequence ID" value="NZ_CP101620.1"/>
</dbReference>
<feature type="domain" description="Cadherin-like beta-sandwich-like" evidence="2">
    <location>
        <begin position="167"/>
        <end position="246"/>
    </location>
</feature>
<feature type="compositionally biased region" description="Low complexity" evidence="1">
    <location>
        <begin position="122"/>
        <end position="151"/>
    </location>
</feature>
<keyword evidence="4" id="KW-1185">Reference proteome</keyword>